<keyword evidence="2" id="KW-1185">Reference proteome</keyword>
<evidence type="ECO:0000313" key="2">
    <source>
        <dbReference type="Proteomes" id="UP000265520"/>
    </source>
</evidence>
<sequence length="55" mass="6205">RGRGEADLLLRAVHRRPPHRRHPVHKGRVSPVGGHWLEESRASQPFCFVGGVMQS</sequence>
<reference evidence="1 2" key="1">
    <citation type="journal article" date="2018" name="Front. Plant Sci.">
        <title>Red Clover (Trifolium pratense) and Zigzag Clover (T. medium) - A Picture of Genomic Similarities and Differences.</title>
        <authorList>
            <person name="Dluhosova J."/>
            <person name="Istvanek J."/>
            <person name="Nedelnik J."/>
            <person name="Repkova J."/>
        </authorList>
    </citation>
    <scope>NUCLEOTIDE SEQUENCE [LARGE SCALE GENOMIC DNA]</scope>
    <source>
        <strain evidence="2">cv. 10/8</strain>
        <tissue evidence="1">Leaf</tissue>
    </source>
</reference>
<evidence type="ECO:0000313" key="1">
    <source>
        <dbReference type="EMBL" id="MCI93096.1"/>
    </source>
</evidence>
<comment type="caution">
    <text evidence="1">The sequence shown here is derived from an EMBL/GenBank/DDBJ whole genome shotgun (WGS) entry which is preliminary data.</text>
</comment>
<dbReference type="Proteomes" id="UP000265520">
    <property type="component" value="Unassembled WGS sequence"/>
</dbReference>
<organism evidence="1 2">
    <name type="scientific">Trifolium medium</name>
    <dbReference type="NCBI Taxonomy" id="97028"/>
    <lineage>
        <taxon>Eukaryota</taxon>
        <taxon>Viridiplantae</taxon>
        <taxon>Streptophyta</taxon>
        <taxon>Embryophyta</taxon>
        <taxon>Tracheophyta</taxon>
        <taxon>Spermatophyta</taxon>
        <taxon>Magnoliopsida</taxon>
        <taxon>eudicotyledons</taxon>
        <taxon>Gunneridae</taxon>
        <taxon>Pentapetalae</taxon>
        <taxon>rosids</taxon>
        <taxon>fabids</taxon>
        <taxon>Fabales</taxon>
        <taxon>Fabaceae</taxon>
        <taxon>Papilionoideae</taxon>
        <taxon>50 kb inversion clade</taxon>
        <taxon>NPAAA clade</taxon>
        <taxon>Hologalegina</taxon>
        <taxon>IRL clade</taxon>
        <taxon>Trifolieae</taxon>
        <taxon>Trifolium</taxon>
    </lineage>
</organism>
<accession>A0A392VY34</accession>
<name>A0A392VY34_9FABA</name>
<feature type="non-terminal residue" evidence="1">
    <location>
        <position position="55"/>
    </location>
</feature>
<proteinExistence type="predicted"/>
<feature type="non-terminal residue" evidence="1">
    <location>
        <position position="1"/>
    </location>
</feature>
<dbReference type="EMBL" id="LXQA011319326">
    <property type="protein sequence ID" value="MCI93096.1"/>
    <property type="molecule type" value="Genomic_DNA"/>
</dbReference>
<dbReference type="AlphaFoldDB" id="A0A392VY34"/>
<protein>
    <submittedName>
        <fullName evidence="1">Uncharacterized protein</fullName>
    </submittedName>
</protein>